<comment type="subcellular location">
    <subcellularLocation>
        <location evidence="1">Membrane</location>
        <topology evidence="1">Multi-pass membrane protein</topology>
    </subcellularLocation>
</comment>
<feature type="compositionally biased region" description="Basic and acidic residues" evidence="5">
    <location>
        <begin position="63"/>
        <end position="74"/>
    </location>
</feature>
<feature type="transmembrane region" description="Helical" evidence="6">
    <location>
        <begin position="478"/>
        <end position="503"/>
    </location>
</feature>
<dbReference type="AlphaFoldDB" id="A0A9P6G731"/>
<name>A0A9P6G731_9PLEO</name>
<evidence type="ECO:0000256" key="6">
    <source>
        <dbReference type="SAM" id="Phobius"/>
    </source>
</evidence>
<keyword evidence="9" id="KW-1185">Reference proteome</keyword>
<evidence type="ECO:0000313" key="9">
    <source>
        <dbReference type="Proteomes" id="UP000756921"/>
    </source>
</evidence>
<dbReference type="SUPFAM" id="SSF103473">
    <property type="entry name" value="MFS general substrate transporter"/>
    <property type="match status" value="1"/>
</dbReference>
<feature type="transmembrane region" description="Helical" evidence="6">
    <location>
        <begin position="299"/>
        <end position="323"/>
    </location>
</feature>
<feature type="region of interest" description="Disordered" evidence="5">
    <location>
        <begin position="24"/>
        <end position="95"/>
    </location>
</feature>
<dbReference type="InterPro" id="IPR036259">
    <property type="entry name" value="MFS_trans_sf"/>
</dbReference>
<feature type="transmembrane region" description="Helical" evidence="6">
    <location>
        <begin position="230"/>
        <end position="251"/>
    </location>
</feature>
<dbReference type="Proteomes" id="UP000756921">
    <property type="component" value="Unassembled WGS sequence"/>
</dbReference>
<dbReference type="CDD" id="cd17323">
    <property type="entry name" value="MFS_Tpo1_MDR_like"/>
    <property type="match status" value="1"/>
</dbReference>
<dbReference type="OrthoDB" id="3357846at2759"/>
<dbReference type="Gene3D" id="1.20.1250.20">
    <property type="entry name" value="MFS general substrate transporter like domains"/>
    <property type="match status" value="1"/>
</dbReference>
<dbReference type="PANTHER" id="PTHR23502:SF23">
    <property type="entry name" value="FLUCONAZOLE RESISTANCE PROTEIN 1"/>
    <property type="match status" value="1"/>
</dbReference>
<dbReference type="InterPro" id="IPR020846">
    <property type="entry name" value="MFS_dom"/>
</dbReference>
<dbReference type="GO" id="GO:0015244">
    <property type="term" value="F:fluconazole transmembrane transporter activity"/>
    <property type="evidence" value="ECO:0007669"/>
    <property type="project" value="TreeGrafter"/>
</dbReference>
<protein>
    <submittedName>
        <fullName evidence="8">Major facilitator superfamily transporter</fullName>
    </submittedName>
</protein>
<dbReference type="Pfam" id="PF07690">
    <property type="entry name" value="MFS_1"/>
    <property type="match status" value="1"/>
</dbReference>
<dbReference type="GO" id="GO:1990961">
    <property type="term" value="P:xenobiotic detoxification by transmembrane export across the plasma membrane"/>
    <property type="evidence" value="ECO:0007669"/>
    <property type="project" value="TreeGrafter"/>
</dbReference>
<feature type="transmembrane region" description="Helical" evidence="6">
    <location>
        <begin position="455"/>
        <end position="472"/>
    </location>
</feature>
<comment type="caution">
    <text evidence="8">The sequence shown here is derived from an EMBL/GenBank/DDBJ whole genome shotgun (WGS) entry which is preliminary data.</text>
</comment>
<evidence type="ECO:0000256" key="4">
    <source>
        <dbReference type="ARBA" id="ARBA00023136"/>
    </source>
</evidence>
<keyword evidence="3 6" id="KW-1133">Transmembrane helix</keyword>
<dbReference type="GO" id="GO:0005886">
    <property type="term" value="C:plasma membrane"/>
    <property type="evidence" value="ECO:0007669"/>
    <property type="project" value="TreeGrafter"/>
</dbReference>
<feature type="transmembrane region" description="Helical" evidence="6">
    <location>
        <begin position="510"/>
        <end position="532"/>
    </location>
</feature>
<reference evidence="8" key="1">
    <citation type="journal article" date="2020" name="Mol. Plant Microbe Interact.">
        <title>Genome Sequence of the Biocontrol Agent Coniothyrium minitans strain Conio (IMI 134523).</title>
        <authorList>
            <person name="Patel D."/>
            <person name="Shittu T.A."/>
            <person name="Baroncelli R."/>
            <person name="Muthumeenakshi S."/>
            <person name="Osborne T.H."/>
            <person name="Janganan T.K."/>
            <person name="Sreenivasaprasad S."/>
        </authorList>
    </citation>
    <scope>NUCLEOTIDE SEQUENCE</scope>
    <source>
        <strain evidence="8">Conio</strain>
    </source>
</reference>
<keyword evidence="2 6" id="KW-0812">Transmembrane</keyword>
<feature type="region of interest" description="Disordered" evidence="5">
    <location>
        <begin position="102"/>
        <end position="121"/>
    </location>
</feature>
<feature type="transmembrane region" description="Helical" evidence="6">
    <location>
        <begin position="171"/>
        <end position="192"/>
    </location>
</feature>
<evidence type="ECO:0000313" key="8">
    <source>
        <dbReference type="EMBL" id="KAF9729645.1"/>
    </source>
</evidence>
<dbReference type="PANTHER" id="PTHR23502">
    <property type="entry name" value="MAJOR FACILITATOR SUPERFAMILY"/>
    <property type="match status" value="1"/>
</dbReference>
<feature type="transmembrane region" description="Helical" evidence="6">
    <location>
        <begin position="368"/>
        <end position="390"/>
    </location>
</feature>
<organism evidence="8 9">
    <name type="scientific">Paraphaeosphaeria minitans</name>
    <dbReference type="NCBI Taxonomy" id="565426"/>
    <lineage>
        <taxon>Eukaryota</taxon>
        <taxon>Fungi</taxon>
        <taxon>Dikarya</taxon>
        <taxon>Ascomycota</taxon>
        <taxon>Pezizomycotina</taxon>
        <taxon>Dothideomycetes</taxon>
        <taxon>Pleosporomycetidae</taxon>
        <taxon>Pleosporales</taxon>
        <taxon>Massarineae</taxon>
        <taxon>Didymosphaeriaceae</taxon>
        <taxon>Paraphaeosphaeria</taxon>
    </lineage>
</organism>
<keyword evidence="4 6" id="KW-0472">Membrane</keyword>
<dbReference type="PROSITE" id="PS50850">
    <property type="entry name" value="MFS"/>
    <property type="match status" value="1"/>
</dbReference>
<proteinExistence type="predicted"/>
<accession>A0A9P6G731</accession>
<feature type="transmembrane region" description="Helical" evidence="6">
    <location>
        <begin position="136"/>
        <end position="159"/>
    </location>
</feature>
<evidence type="ECO:0000256" key="5">
    <source>
        <dbReference type="SAM" id="MobiDB-lite"/>
    </source>
</evidence>
<dbReference type="InterPro" id="IPR011701">
    <property type="entry name" value="MFS"/>
</dbReference>
<sequence>MTIKEILRDAPAGQLARTYLGWKVSPYEDEKDNYQLPEPEKQELVPQTEAQRNIAPDDGSDEGSSHQEKDKDLESNVPNTELRGPQSHTDHSGDRDIERIATERDNHGGKQPAFQEVGFSPMDRDNPQNWSTMKKALVFFQICLLTFSVYSASAIITPAEGIFEEQWGTSGQVSALVLSMYVLGYGLGPLIFSPMSEMPMVGRNLPYMISFAIFIIMTAIGSGVSNFPGIVVIRFIQGFFGGPVLSTGAASASDIYPFNKIPYALSFWSFFAYAGPALGPVLSGFAIPLNNWRWGFWETLILSGFAFLLLFFFLPETNADYILAQRAKRLRKKTGDSNLLSRSESRSGNKNWVKLTIYHLTMPFRITVLDPSVGFINLYTALVYGVYYSFFESFPLVYMGTYGFSIGIMGAVFICVIIGAAIGLATYVLLVYFIYEPYTMSKGIGSPEFRLVPGLFAAALAPAGMFIFGYASKRDITWVAPTIGIALYAGTSFVLINCIFVYLPISYPRYAASIFAANGFLRSAMACGAIHFSQPLFHNLGVGNGCAILGSVAAACAAAFVGLWYYGPSLRARSKFAESY</sequence>
<gene>
    <name evidence="8" type="ORF">PMIN01_12509</name>
</gene>
<evidence type="ECO:0000256" key="1">
    <source>
        <dbReference type="ARBA" id="ARBA00004141"/>
    </source>
</evidence>
<feature type="transmembrane region" description="Helical" evidence="6">
    <location>
        <begin position="263"/>
        <end position="287"/>
    </location>
</feature>
<evidence type="ECO:0000256" key="2">
    <source>
        <dbReference type="ARBA" id="ARBA00022692"/>
    </source>
</evidence>
<feature type="domain" description="Major facilitator superfamily (MFS) profile" evidence="7">
    <location>
        <begin position="138"/>
        <end position="580"/>
    </location>
</feature>
<evidence type="ECO:0000256" key="3">
    <source>
        <dbReference type="ARBA" id="ARBA00022989"/>
    </source>
</evidence>
<feature type="transmembrane region" description="Helical" evidence="6">
    <location>
        <begin position="547"/>
        <end position="566"/>
    </location>
</feature>
<feature type="transmembrane region" description="Helical" evidence="6">
    <location>
        <begin position="204"/>
        <end position="224"/>
    </location>
</feature>
<evidence type="ECO:0000259" key="7">
    <source>
        <dbReference type="PROSITE" id="PS50850"/>
    </source>
</evidence>
<dbReference type="EMBL" id="WJXW01000016">
    <property type="protein sequence ID" value="KAF9729645.1"/>
    <property type="molecule type" value="Genomic_DNA"/>
</dbReference>
<feature type="transmembrane region" description="Helical" evidence="6">
    <location>
        <begin position="402"/>
        <end position="435"/>
    </location>
</feature>